<name>A0ABD1Y2C1_9MARC</name>
<evidence type="ECO:0000313" key="1">
    <source>
        <dbReference type="EMBL" id="KAL2613903.1"/>
    </source>
</evidence>
<gene>
    <name evidence="1" type="ORF">R1flu_025595</name>
</gene>
<sequence length="91" mass="10539">MFKLESRHSSAIDTWKKAYEDQLSKIRELQKTTDGLRGQVVTKDAEKSDVHALARTEVQRELEDLKRSVTKVEDFKRSMTAKEKVAEETDL</sequence>
<protein>
    <submittedName>
        <fullName evidence="1">Uncharacterized protein</fullName>
    </submittedName>
</protein>
<keyword evidence="2" id="KW-1185">Reference proteome</keyword>
<accession>A0ABD1Y2C1</accession>
<proteinExistence type="predicted"/>
<dbReference type="Proteomes" id="UP001605036">
    <property type="component" value="Unassembled WGS sequence"/>
</dbReference>
<organism evidence="1 2">
    <name type="scientific">Riccia fluitans</name>
    <dbReference type="NCBI Taxonomy" id="41844"/>
    <lineage>
        <taxon>Eukaryota</taxon>
        <taxon>Viridiplantae</taxon>
        <taxon>Streptophyta</taxon>
        <taxon>Embryophyta</taxon>
        <taxon>Marchantiophyta</taxon>
        <taxon>Marchantiopsida</taxon>
        <taxon>Marchantiidae</taxon>
        <taxon>Marchantiales</taxon>
        <taxon>Ricciaceae</taxon>
        <taxon>Riccia</taxon>
    </lineage>
</organism>
<reference evidence="1 2" key="1">
    <citation type="submission" date="2024-09" db="EMBL/GenBank/DDBJ databases">
        <title>Chromosome-scale assembly of Riccia fluitans.</title>
        <authorList>
            <person name="Paukszto L."/>
            <person name="Sawicki J."/>
            <person name="Karawczyk K."/>
            <person name="Piernik-Szablinska J."/>
            <person name="Szczecinska M."/>
            <person name="Mazdziarz M."/>
        </authorList>
    </citation>
    <scope>NUCLEOTIDE SEQUENCE [LARGE SCALE GENOMIC DNA]</scope>
    <source>
        <strain evidence="1">Rf_01</strain>
        <tissue evidence="1">Aerial parts of the thallus</tissue>
    </source>
</reference>
<dbReference type="EMBL" id="JBHFFA010000007">
    <property type="protein sequence ID" value="KAL2613903.1"/>
    <property type="molecule type" value="Genomic_DNA"/>
</dbReference>
<comment type="caution">
    <text evidence="1">The sequence shown here is derived from an EMBL/GenBank/DDBJ whole genome shotgun (WGS) entry which is preliminary data.</text>
</comment>
<evidence type="ECO:0000313" key="2">
    <source>
        <dbReference type="Proteomes" id="UP001605036"/>
    </source>
</evidence>
<dbReference type="AlphaFoldDB" id="A0ABD1Y2C1"/>